<dbReference type="GO" id="GO:0034737">
    <property type="term" value="F:ergosterol O-acyltransferase activity"/>
    <property type="evidence" value="ECO:0007669"/>
    <property type="project" value="TreeGrafter"/>
</dbReference>
<evidence type="ECO:0000256" key="8">
    <source>
        <dbReference type="ARBA" id="ARBA00023315"/>
    </source>
</evidence>
<keyword evidence="7 10" id="KW-0472">Membrane</keyword>
<evidence type="ECO:0000256" key="3">
    <source>
        <dbReference type="ARBA" id="ARBA00022679"/>
    </source>
</evidence>
<comment type="similarity">
    <text evidence="2 10">Belongs to the membrane-bound acyltransferase family. Sterol o-acyltransferase subfamily.</text>
</comment>
<dbReference type="InterPro" id="IPR004299">
    <property type="entry name" value="MBOAT_fam"/>
</dbReference>
<protein>
    <recommendedName>
        <fullName evidence="10">O-acyltransferase</fullName>
    </recommendedName>
</protein>
<gene>
    <name evidence="14" type="ORF">CI109_105671</name>
</gene>
<dbReference type="Pfam" id="PF03062">
    <property type="entry name" value="MBOAT"/>
    <property type="match status" value="1"/>
</dbReference>
<keyword evidence="5 10" id="KW-0256">Endoplasmic reticulum</keyword>
<feature type="active site" evidence="11">
    <location>
        <position position="587"/>
    </location>
</feature>
<evidence type="ECO:0000256" key="4">
    <source>
        <dbReference type="ARBA" id="ARBA00022692"/>
    </source>
</evidence>
<feature type="transmembrane region" description="Helical" evidence="13">
    <location>
        <begin position="575"/>
        <end position="594"/>
    </location>
</feature>
<comment type="subcellular location">
    <subcellularLocation>
        <location evidence="1 10">Endoplasmic reticulum membrane</location>
        <topology evidence="1 10">Multi-pass membrane protein</topology>
    </subcellularLocation>
</comment>
<feature type="transmembrane region" description="Helical" evidence="13">
    <location>
        <begin position="138"/>
        <end position="158"/>
    </location>
</feature>
<feature type="transmembrane region" description="Helical" evidence="13">
    <location>
        <begin position="98"/>
        <end position="118"/>
    </location>
</feature>
<dbReference type="KEGG" id="ksn:43588309"/>
<evidence type="ECO:0000256" key="9">
    <source>
        <dbReference type="ARBA" id="ARBA00023568"/>
    </source>
</evidence>
<name>A0AAJ8LNN3_9TREE</name>
<proteinExistence type="inferred from homology"/>
<reference evidence="14" key="2">
    <citation type="submission" date="2024-01" db="EMBL/GenBank/DDBJ databases">
        <title>Comparative genomics of Cryptococcus and Kwoniella reveals pathogenesis evolution and contrasting modes of karyotype evolution via chromosome fusion or intercentromeric recombination.</title>
        <authorList>
            <person name="Coelho M.A."/>
            <person name="David-Palma M."/>
            <person name="Shea T."/>
            <person name="Bowers K."/>
            <person name="McGinley-Smith S."/>
            <person name="Mohammad A.W."/>
            <person name="Gnirke A."/>
            <person name="Yurkov A.M."/>
            <person name="Nowrousian M."/>
            <person name="Sun S."/>
            <person name="Cuomo C.A."/>
            <person name="Heitman J."/>
        </authorList>
    </citation>
    <scope>NUCLEOTIDE SEQUENCE</scope>
    <source>
        <strain evidence="14">CBS 12478</strain>
    </source>
</reference>
<keyword evidence="4 13" id="KW-0812">Transmembrane</keyword>
<feature type="transmembrane region" description="Helical" evidence="13">
    <location>
        <begin position="630"/>
        <end position="649"/>
    </location>
</feature>
<evidence type="ECO:0000256" key="1">
    <source>
        <dbReference type="ARBA" id="ARBA00004477"/>
    </source>
</evidence>
<evidence type="ECO:0000256" key="6">
    <source>
        <dbReference type="ARBA" id="ARBA00022989"/>
    </source>
</evidence>
<dbReference type="GO" id="GO:0005789">
    <property type="term" value="C:endoplasmic reticulum membrane"/>
    <property type="evidence" value="ECO:0007669"/>
    <property type="project" value="UniProtKB-SubCell"/>
</dbReference>
<feature type="region of interest" description="Disordered" evidence="12">
    <location>
        <begin position="268"/>
        <end position="302"/>
    </location>
</feature>
<dbReference type="RefSeq" id="XP_065823782.1">
    <property type="nucleotide sequence ID" value="XM_065967710.1"/>
</dbReference>
<evidence type="ECO:0000256" key="11">
    <source>
        <dbReference type="PIRSR" id="PIRSR000439-1"/>
    </source>
</evidence>
<dbReference type="PANTHER" id="PTHR10408:SF9">
    <property type="entry name" value="STEROL O-ACYLTRANSFERASE 2-RELATED"/>
    <property type="match status" value="1"/>
</dbReference>
<accession>A0AAJ8LNN3</accession>
<dbReference type="PIRSF" id="PIRSF000439">
    <property type="entry name" value="Oat_ACAT_DAG_ARE"/>
    <property type="match status" value="1"/>
</dbReference>
<dbReference type="AlphaFoldDB" id="A0AAJ8LNN3"/>
<evidence type="ECO:0000256" key="5">
    <source>
        <dbReference type="ARBA" id="ARBA00022824"/>
    </source>
</evidence>
<evidence type="ECO:0000256" key="7">
    <source>
        <dbReference type="ARBA" id="ARBA00023136"/>
    </source>
</evidence>
<dbReference type="PANTHER" id="PTHR10408">
    <property type="entry name" value="STEROL O-ACYLTRANSFERASE"/>
    <property type="match status" value="1"/>
</dbReference>
<feature type="region of interest" description="Disordered" evidence="12">
    <location>
        <begin position="1"/>
        <end position="33"/>
    </location>
</feature>
<feature type="transmembrane region" description="Helical" evidence="13">
    <location>
        <begin position="165"/>
        <end position="190"/>
    </location>
</feature>
<dbReference type="Proteomes" id="UP000322225">
    <property type="component" value="Chromosome 10"/>
</dbReference>
<evidence type="ECO:0000256" key="13">
    <source>
        <dbReference type="SAM" id="Phobius"/>
    </source>
</evidence>
<dbReference type="GO" id="GO:0008204">
    <property type="term" value="P:ergosterol metabolic process"/>
    <property type="evidence" value="ECO:0007669"/>
    <property type="project" value="TreeGrafter"/>
</dbReference>
<feature type="compositionally biased region" description="Basic residues" evidence="12">
    <location>
        <begin position="346"/>
        <end position="356"/>
    </location>
</feature>
<feature type="transmembrane region" description="Helical" evidence="13">
    <location>
        <begin position="505"/>
        <end position="527"/>
    </location>
</feature>
<feature type="compositionally biased region" description="Low complexity" evidence="12">
    <location>
        <begin position="1"/>
        <end position="11"/>
    </location>
</feature>
<evidence type="ECO:0000256" key="12">
    <source>
        <dbReference type="SAM" id="MobiDB-lite"/>
    </source>
</evidence>
<feature type="region of interest" description="Disordered" evidence="12">
    <location>
        <begin position="318"/>
        <end position="395"/>
    </location>
</feature>
<keyword evidence="8 10" id="KW-0012">Acyltransferase</keyword>
<organism evidence="14 15">
    <name type="scientific">Kwoniella shandongensis</name>
    <dbReference type="NCBI Taxonomy" id="1734106"/>
    <lineage>
        <taxon>Eukaryota</taxon>
        <taxon>Fungi</taxon>
        <taxon>Dikarya</taxon>
        <taxon>Basidiomycota</taxon>
        <taxon>Agaricomycotina</taxon>
        <taxon>Tremellomycetes</taxon>
        <taxon>Tremellales</taxon>
        <taxon>Cryptococcaceae</taxon>
        <taxon>Kwoniella</taxon>
    </lineage>
</organism>
<feature type="transmembrane region" description="Helical" evidence="13">
    <location>
        <begin position="196"/>
        <end position="213"/>
    </location>
</feature>
<keyword evidence="6 13" id="KW-1133">Transmembrane helix</keyword>
<dbReference type="EMBL" id="CP144060">
    <property type="protein sequence ID" value="WWD21187.1"/>
    <property type="molecule type" value="Genomic_DNA"/>
</dbReference>
<comment type="function">
    <text evidence="9">Sterol O-acyltransferase that catalyzes the formation of stery esters.</text>
</comment>
<dbReference type="GeneID" id="43588309"/>
<evidence type="ECO:0000313" key="14">
    <source>
        <dbReference type="EMBL" id="WWD21187.1"/>
    </source>
</evidence>
<reference evidence="14" key="1">
    <citation type="submission" date="2017-08" db="EMBL/GenBank/DDBJ databases">
        <authorList>
            <person name="Cuomo C."/>
            <person name="Billmyre B."/>
            <person name="Heitman J."/>
        </authorList>
    </citation>
    <scope>NUCLEOTIDE SEQUENCE</scope>
    <source>
        <strain evidence="14">CBS 12478</strain>
    </source>
</reference>
<evidence type="ECO:0000256" key="2">
    <source>
        <dbReference type="ARBA" id="ARBA00009010"/>
    </source>
</evidence>
<dbReference type="InterPro" id="IPR014371">
    <property type="entry name" value="Oat_ACAT_DAG_ARE"/>
</dbReference>
<keyword evidence="15" id="KW-1185">Reference proteome</keyword>
<evidence type="ECO:0000313" key="15">
    <source>
        <dbReference type="Proteomes" id="UP000322225"/>
    </source>
</evidence>
<keyword evidence="3 10" id="KW-0808">Transferase</keyword>
<sequence>MVSTRSTSRAPSTPPPPDSTASVPATIPPSSPPQAIEMTTTLSKTSDTTIATPGGVVRVRPFRSSSNAQLKAVLSFTPRVSALDRTNAKSQTDEFRGFFVLFWIGLGLLFLRTSLQSWEENRTPLSWNFGRLITGDALVLALSDLLMVTVMLVCVPFVKALQYQWFSYYPTGLIIQHVFQAIYLGTAVWWGYHRQWYWVQSGFLVLHSMSSMMKMHSYMSHNGMLATVYFRLQKEKALLEDAIARYPGGRKALVEEAALRQADLEAEEARGVSITPGGTSAPGTPAPGTPSVHFPTEYSAGYEDPSATLRRRLGSLSEASAGVSSSVKDKDGTPDSLAASAEIRRRPSHLSGRRKAPPATDALPAPHPDLPLGTSLEPSATTSPHPPSPPNPLAWSSNEEIALLATNINAMQEELKSNGARGLIWPQNVTYKHYVDFMFFPTLVYQLEYPRTTTMRPLVVLEKIVATFGTFSLIYTVTEHYIMPVLPKEGDSLVRSFVNLALPMLVNYLFIIFECVCTGFAELSYFADREFYQDWWNSTSWDQFSRKWNKPVHTFLLRHVYASTMSSLQLSRTSAAFVTFLLSALCHELVMAVVTKKIRPYLFLMQMAQLPMIALGRLPIVRRNKTVGNIVFWIGLMAGFPLLAICYLIW</sequence>
<evidence type="ECO:0000256" key="10">
    <source>
        <dbReference type="PIRNR" id="PIRNR000439"/>
    </source>
</evidence>